<keyword evidence="3" id="KW-1185">Reference proteome</keyword>
<dbReference type="InterPro" id="IPR043502">
    <property type="entry name" value="DNA/RNA_pol_sf"/>
</dbReference>
<dbReference type="Proteomes" id="UP001234989">
    <property type="component" value="Chromosome 3"/>
</dbReference>
<proteinExistence type="predicted"/>
<sequence length="98" mass="11295">PKSIRSFLGHTGFYRRFIKDFSKNLKSLTNLLKKDVNFEFSDDCRKSFEILKVKLFEAPIVVSPNWNQPFEIMCDASDTTVGAILGQKKDNFQTNLLC</sequence>
<dbReference type="SUPFAM" id="SSF56672">
    <property type="entry name" value="DNA/RNA polymerases"/>
    <property type="match status" value="1"/>
</dbReference>
<feature type="domain" description="Reverse transcriptase/retrotransposon-derived protein RNase H-like" evidence="1">
    <location>
        <begin position="41"/>
        <end position="91"/>
    </location>
</feature>
<gene>
    <name evidence="2" type="ORF">MTR67_011865</name>
</gene>
<dbReference type="EMBL" id="CP133614">
    <property type="protein sequence ID" value="WMV18480.1"/>
    <property type="molecule type" value="Genomic_DNA"/>
</dbReference>
<dbReference type="AlphaFoldDB" id="A0AAF0QBX8"/>
<dbReference type="InterPro" id="IPR043128">
    <property type="entry name" value="Rev_trsase/Diguanyl_cyclase"/>
</dbReference>
<dbReference type="PANTHER" id="PTHR34072">
    <property type="entry name" value="ENZYMATIC POLYPROTEIN-RELATED"/>
    <property type="match status" value="1"/>
</dbReference>
<dbReference type="Gene3D" id="3.30.70.270">
    <property type="match status" value="1"/>
</dbReference>
<feature type="non-terminal residue" evidence="2">
    <location>
        <position position="1"/>
    </location>
</feature>
<dbReference type="PANTHER" id="PTHR34072:SF57">
    <property type="entry name" value="RNA-DIRECTED DNA POLYMERASE"/>
    <property type="match status" value="1"/>
</dbReference>
<dbReference type="InterPro" id="IPR041577">
    <property type="entry name" value="RT_RNaseH_2"/>
</dbReference>
<accession>A0AAF0QBX8</accession>
<evidence type="ECO:0000313" key="2">
    <source>
        <dbReference type="EMBL" id="WMV18480.1"/>
    </source>
</evidence>
<dbReference type="Pfam" id="PF17919">
    <property type="entry name" value="RT_RNaseH_2"/>
    <property type="match status" value="1"/>
</dbReference>
<protein>
    <recommendedName>
        <fullName evidence="1">Reverse transcriptase/retrotransposon-derived protein RNase H-like domain-containing protein</fullName>
    </recommendedName>
</protein>
<dbReference type="FunFam" id="3.30.70.270:FF:000020">
    <property type="entry name" value="Transposon Tf2-6 polyprotein-like Protein"/>
    <property type="match status" value="1"/>
</dbReference>
<name>A0AAF0QBX8_SOLVR</name>
<organism evidence="2 3">
    <name type="scientific">Solanum verrucosum</name>
    <dbReference type="NCBI Taxonomy" id="315347"/>
    <lineage>
        <taxon>Eukaryota</taxon>
        <taxon>Viridiplantae</taxon>
        <taxon>Streptophyta</taxon>
        <taxon>Embryophyta</taxon>
        <taxon>Tracheophyta</taxon>
        <taxon>Spermatophyta</taxon>
        <taxon>Magnoliopsida</taxon>
        <taxon>eudicotyledons</taxon>
        <taxon>Gunneridae</taxon>
        <taxon>Pentapetalae</taxon>
        <taxon>asterids</taxon>
        <taxon>lamiids</taxon>
        <taxon>Solanales</taxon>
        <taxon>Solanaceae</taxon>
        <taxon>Solanoideae</taxon>
        <taxon>Solaneae</taxon>
        <taxon>Solanum</taxon>
    </lineage>
</organism>
<reference evidence="2" key="1">
    <citation type="submission" date="2023-08" db="EMBL/GenBank/DDBJ databases">
        <title>A de novo genome assembly of Solanum verrucosum Schlechtendal, a Mexican diploid species geographically isolated from the other diploid A-genome species in potato relatives.</title>
        <authorList>
            <person name="Hosaka K."/>
        </authorList>
    </citation>
    <scope>NUCLEOTIDE SEQUENCE</scope>
    <source>
        <tissue evidence="2">Young leaves</tissue>
    </source>
</reference>
<evidence type="ECO:0000259" key="1">
    <source>
        <dbReference type="Pfam" id="PF17919"/>
    </source>
</evidence>
<evidence type="ECO:0000313" key="3">
    <source>
        <dbReference type="Proteomes" id="UP001234989"/>
    </source>
</evidence>